<proteinExistence type="predicted"/>
<organism evidence="2 3">
    <name type="scientific">Cervus elaphus hippelaphus</name>
    <name type="common">European red deer</name>
    <dbReference type="NCBI Taxonomy" id="46360"/>
    <lineage>
        <taxon>Eukaryota</taxon>
        <taxon>Metazoa</taxon>
        <taxon>Chordata</taxon>
        <taxon>Craniata</taxon>
        <taxon>Vertebrata</taxon>
        <taxon>Euteleostomi</taxon>
        <taxon>Mammalia</taxon>
        <taxon>Eutheria</taxon>
        <taxon>Laurasiatheria</taxon>
        <taxon>Artiodactyla</taxon>
        <taxon>Ruminantia</taxon>
        <taxon>Pecora</taxon>
        <taxon>Cervidae</taxon>
        <taxon>Cervinae</taxon>
        <taxon>Cervus</taxon>
    </lineage>
</organism>
<evidence type="ECO:0000313" key="2">
    <source>
        <dbReference type="EMBL" id="OWK15760.1"/>
    </source>
</evidence>
<sequence>MALLWVVLGFFLFGSSFAPEAGDGRVQVLVPLRPSLGTYTRLPTPPLGLGPSCHLEVPWAPDLVSSIRSEALGRCSPFLPGVYARVTKFIPWILEVLEAN</sequence>
<dbReference type="InterPro" id="IPR009003">
    <property type="entry name" value="Peptidase_S1_PA"/>
</dbReference>
<evidence type="ECO:0000313" key="3">
    <source>
        <dbReference type="Proteomes" id="UP000242450"/>
    </source>
</evidence>
<evidence type="ECO:0000256" key="1">
    <source>
        <dbReference type="SAM" id="SignalP"/>
    </source>
</evidence>
<dbReference type="OrthoDB" id="5979691at2759"/>
<dbReference type="EMBL" id="MKHE01000004">
    <property type="protein sequence ID" value="OWK15760.1"/>
    <property type="molecule type" value="Genomic_DNA"/>
</dbReference>
<dbReference type="SUPFAM" id="SSF50494">
    <property type="entry name" value="Trypsin-like serine proteases"/>
    <property type="match status" value="1"/>
</dbReference>
<name>A0A212DC02_CEREH</name>
<feature type="chain" id="PRO_5013256387" evidence="1">
    <location>
        <begin position="19"/>
        <end position="100"/>
    </location>
</feature>
<gene>
    <name evidence="2" type="ORF">Celaphus_00003939</name>
</gene>
<protein>
    <submittedName>
        <fullName evidence="2">CTRB1</fullName>
    </submittedName>
</protein>
<keyword evidence="3" id="KW-1185">Reference proteome</keyword>
<keyword evidence="1" id="KW-0732">Signal</keyword>
<dbReference type="AlphaFoldDB" id="A0A212DC02"/>
<dbReference type="Proteomes" id="UP000242450">
    <property type="component" value="Chromosome 4"/>
</dbReference>
<accession>A0A212DC02</accession>
<comment type="caution">
    <text evidence="2">The sequence shown here is derived from an EMBL/GenBank/DDBJ whole genome shotgun (WGS) entry which is preliminary data.</text>
</comment>
<reference evidence="2 3" key="1">
    <citation type="journal article" date="2018" name="Mol. Genet. Genomics">
        <title>The red deer Cervus elaphus genome CerEla1.0: sequencing, annotating, genes, and chromosomes.</title>
        <authorList>
            <person name="Bana N.A."/>
            <person name="Nyiri A."/>
            <person name="Nagy J."/>
            <person name="Frank K."/>
            <person name="Nagy T."/>
            <person name="Steger V."/>
            <person name="Schiller M."/>
            <person name="Lakatos P."/>
            <person name="Sugar L."/>
            <person name="Horn P."/>
            <person name="Barta E."/>
            <person name="Orosz L."/>
        </authorList>
    </citation>
    <scope>NUCLEOTIDE SEQUENCE [LARGE SCALE GENOMIC DNA]</scope>
    <source>
        <strain evidence="2">Hungarian</strain>
    </source>
</reference>
<feature type="signal peptide" evidence="1">
    <location>
        <begin position="1"/>
        <end position="18"/>
    </location>
</feature>